<dbReference type="SMART" id="SM00530">
    <property type="entry name" value="HTH_XRE"/>
    <property type="match status" value="1"/>
</dbReference>
<keyword evidence="3" id="KW-1185">Reference proteome</keyword>
<dbReference type="Proteomes" id="UP001469365">
    <property type="component" value="Unassembled WGS sequence"/>
</dbReference>
<protein>
    <submittedName>
        <fullName evidence="2">Helix-turn-helix transcriptional regulator</fullName>
    </submittedName>
</protein>
<dbReference type="InterPro" id="IPR010982">
    <property type="entry name" value="Lambda_DNA-bd_dom_sf"/>
</dbReference>
<name>A0ABU9DXF7_9BACL</name>
<dbReference type="PROSITE" id="PS50943">
    <property type="entry name" value="HTH_CROC1"/>
    <property type="match status" value="1"/>
</dbReference>
<organism evidence="2 3">
    <name type="scientific">Paenibacillus filicis</name>
    <dbReference type="NCBI Taxonomy" id="669464"/>
    <lineage>
        <taxon>Bacteria</taxon>
        <taxon>Bacillati</taxon>
        <taxon>Bacillota</taxon>
        <taxon>Bacilli</taxon>
        <taxon>Bacillales</taxon>
        <taxon>Paenibacillaceae</taxon>
        <taxon>Paenibacillus</taxon>
    </lineage>
</organism>
<gene>
    <name evidence="2" type="ORF">WMW72_34120</name>
</gene>
<evidence type="ECO:0000313" key="3">
    <source>
        <dbReference type="Proteomes" id="UP001469365"/>
    </source>
</evidence>
<dbReference type="CDD" id="cd00093">
    <property type="entry name" value="HTH_XRE"/>
    <property type="match status" value="1"/>
</dbReference>
<feature type="domain" description="HTH cro/C1-type" evidence="1">
    <location>
        <begin position="8"/>
        <end position="62"/>
    </location>
</feature>
<evidence type="ECO:0000259" key="1">
    <source>
        <dbReference type="PROSITE" id="PS50943"/>
    </source>
</evidence>
<dbReference type="SUPFAM" id="SSF47413">
    <property type="entry name" value="lambda repressor-like DNA-binding domains"/>
    <property type="match status" value="1"/>
</dbReference>
<sequence length="119" mass="13341">MTGYKITIRQARELAGMSLEEAAQAAGISVKWLKWYERHASRIPYQTALDLAKAYEQSISAIHFGTQEGCDEWNLSLMRKDVIQYIVKAGISPEKAEKLLSTVDAELQAAIRKKDEVAV</sequence>
<dbReference type="RefSeq" id="WP_341420058.1">
    <property type="nucleotide sequence ID" value="NZ_JBBPCC010000038.1"/>
</dbReference>
<evidence type="ECO:0000313" key="2">
    <source>
        <dbReference type="EMBL" id="MEK8132931.1"/>
    </source>
</evidence>
<accession>A0ABU9DXF7</accession>
<proteinExistence type="predicted"/>
<dbReference type="Gene3D" id="1.10.260.40">
    <property type="entry name" value="lambda repressor-like DNA-binding domains"/>
    <property type="match status" value="1"/>
</dbReference>
<comment type="caution">
    <text evidence="2">The sequence shown here is derived from an EMBL/GenBank/DDBJ whole genome shotgun (WGS) entry which is preliminary data.</text>
</comment>
<reference evidence="2 3" key="1">
    <citation type="submission" date="2024-04" db="EMBL/GenBank/DDBJ databases">
        <title>draft genome sequnece of Paenibacillus filicis.</title>
        <authorList>
            <person name="Kim D.-U."/>
        </authorList>
    </citation>
    <scope>NUCLEOTIDE SEQUENCE [LARGE SCALE GENOMIC DNA]</scope>
    <source>
        <strain evidence="2 3">KACC14197</strain>
    </source>
</reference>
<dbReference type="Pfam" id="PF13560">
    <property type="entry name" value="HTH_31"/>
    <property type="match status" value="1"/>
</dbReference>
<dbReference type="InterPro" id="IPR001387">
    <property type="entry name" value="Cro/C1-type_HTH"/>
</dbReference>
<dbReference type="EMBL" id="JBBPCC010000038">
    <property type="protein sequence ID" value="MEK8132931.1"/>
    <property type="molecule type" value="Genomic_DNA"/>
</dbReference>